<feature type="compositionally biased region" description="Low complexity" evidence="1">
    <location>
        <begin position="182"/>
        <end position="193"/>
    </location>
</feature>
<dbReference type="EMBL" id="JANFWR010000007">
    <property type="protein sequence ID" value="MCW0398801.1"/>
    <property type="molecule type" value="Genomic_DNA"/>
</dbReference>
<feature type="region of interest" description="Disordered" evidence="1">
    <location>
        <begin position="182"/>
        <end position="256"/>
    </location>
</feature>
<protein>
    <submittedName>
        <fullName evidence="2">Uncharacterized protein</fullName>
    </submittedName>
</protein>
<organism evidence="2 3">
    <name type="scientific">Xanthomonas sacchari</name>
    <dbReference type="NCBI Taxonomy" id="56458"/>
    <lineage>
        <taxon>Bacteria</taxon>
        <taxon>Pseudomonadati</taxon>
        <taxon>Pseudomonadota</taxon>
        <taxon>Gammaproteobacteria</taxon>
        <taxon>Lysobacterales</taxon>
        <taxon>Lysobacteraceae</taxon>
        <taxon>Xanthomonas</taxon>
    </lineage>
</organism>
<evidence type="ECO:0000313" key="3">
    <source>
        <dbReference type="Proteomes" id="UP001320843"/>
    </source>
</evidence>
<accession>A0ABT3DTI0</accession>
<evidence type="ECO:0000256" key="1">
    <source>
        <dbReference type="SAM" id="MobiDB-lite"/>
    </source>
</evidence>
<evidence type="ECO:0000313" key="2">
    <source>
        <dbReference type="EMBL" id="MCW0398801.1"/>
    </source>
</evidence>
<keyword evidence="3" id="KW-1185">Reference proteome</keyword>
<feature type="compositionally biased region" description="Pro residues" evidence="1">
    <location>
        <begin position="194"/>
        <end position="203"/>
    </location>
</feature>
<feature type="compositionally biased region" description="Low complexity" evidence="1">
    <location>
        <begin position="204"/>
        <end position="227"/>
    </location>
</feature>
<sequence>MHVPAPSLPRRSLAVLAFAMLCIGGLCGFRPWPSPPSSAPAVQLQVIDRDAGDDPLPAHAWRGERWIAATPGHRYALRLTNLTGARVLVVLSVDGVNAVSGQTAASDQRGYVLAPWQQTEIAGWRKSSEDVAQFVFTDLEDSYAARTGRPRHVGVIGMAVFDEARAWPDTVPGDAGVDAERAANAAARAATPGVPAPDAPPAPAAAADVPQRSAAAPLAAAPSADARAYAREGTSAARVQQRLGTGHGAREWSPSRVTEFERASDVPMQRTELRYDSRARLIARGVLPRNLPPRRVAVAPSAFPGDYVPDPPER</sequence>
<reference evidence="2 3" key="1">
    <citation type="submission" date="2022-06" db="EMBL/GenBank/DDBJ databases">
        <title>Dynamics of rice microbiomes reveals core vertical transmitted seed endophytes.</title>
        <authorList>
            <person name="Liao K."/>
            <person name="Zhang X."/>
        </authorList>
    </citation>
    <scope>NUCLEOTIDE SEQUENCE [LARGE SCALE GENOMIC DNA]</scope>
    <source>
        <strain evidence="2 3">YT10-10-1</strain>
    </source>
</reference>
<proteinExistence type="predicted"/>
<dbReference type="RefSeq" id="WP_267082229.1">
    <property type="nucleotide sequence ID" value="NZ_CP099530.1"/>
</dbReference>
<comment type="caution">
    <text evidence="2">The sequence shown here is derived from an EMBL/GenBank/DDBJ whole genome shotgun (WGS) entry which is preliminary data.</text>
</comment>
<dbReference type="Proteomes" id="UP001320843">
    <property type="component" value="Unassembled WGS sequence"/>
</dbReference>
<name>A0ABT3DTI0_9XANT</name>
<gene>
    <name evidence="2" type="ORF">NB700_001357</name>
</gene>